<dbReference type="PANTHER" id="PTHR45772">
    <property type="entry name" value="CONSERVED COMPONENT OF ABC TRANSPORTER FOR NATURAL AMINO ACIDS-RELATED"/>
    <property type="match status" value="1"/>
</dbReference>
<dbReference type="PROSITE" id="PS50893">
    <property type="entry name" value="ABC_TRANSPORTER_2"/>
    <property type="match status" value="1"/>
</dbReference>
<dbReference type="GO" id="GO:0005524">
    <property type="term" value="F:ATP binding"/>
    <property type="evidence" value="ECO:0007669"/>
    <property type="project" value="UniProtKB-KW"/>
</dbReference>
<keyword evidence="1" id="KW-0813">Transport</keyword>
<keyword evidence="3" id="KW-0067">ATP-binding</keyword>
<dbReference type="GO" id="GO:1903805">
    <property type="term" value="P:L-valine import across plasma membrane"/>
    <property type="evidence" value="ECO:0007669"/>
    <property type="project" value="TreeGrafter"/>
</dbReference>
<dbReference type="CDD" id="cd03219">
    <property type="entry name" value="ABC_Mj1267_LivG_branched"/>
    <property type="match status" value="1"/>
</dbReference>
<dbReference type="RefSeq" id="WP_046498409.1">
    <property type="nucleotide sequence ID" value="NZ_CGIH01000032.1"/>
</dbReference>
<dbReference type="Pfam" id="PF12399">
    <property type="entry name" value="BCA_ABC_TP_C"/>
    <property type="match status" value="1"/>
</dbReference>
<evidence type="ECO:0000313" key="5">
    <source>
        <dbReference type="EMBL" id="CFX84741.1"/>
    </source>
</evidence>
<protein>
    <submittedName>
        <fullName evidence="5">ABC transporter-like</fullName>
    </submittedName>
</protein>
<dbReference type="InterPro" id="IPR051120">
    <property type="entry name" value="ABC_AA/LPS_Transport"/>
</dbReference>
<dbReference type="PANTHER" id="PTHR45772:SF7">
    <property type="entry name" value="AMINO ACID ABC TRANSPORTER ATP-BINDING PROTEIN"/>
    <property type="match status" value="1"/>
</dbReference>
<dbReference type="Pfam" id="PF00005">
    <property type="entry name" value="ABC_tran"/>
    <property type="match status" value="1"/>
</dbReference>
<dbReference type="OrthoDB" id="9779136at2"/>
<dbReference type="GO" id="GO:0015808">
    <property type="term" value="P:L-alanine transport"/>
    <property type="evidence" value="ECO:0007669"/>
    <property type="project" value="TreeGrafter"/>
</dbReference>
<dbReference type="EMBL" id="CGIH01000032">
    <property type="protein sequence ID" value="CFX84741.1"/>
    <property type="molecule type" value="Genomic_DNA"/>
</dbReference>
<dbReference type="STRING" id="690567.2012"/>
<organism evidence="5 6">
    <name type="scientific">Syntrophomonas zehnderi OL-4</name>
    <dbReference type="NCBI Taxonomy" id="690567"/>
    <lineage>
        <taxon>Bacteria</taxon>
        <taxon>Bacillati</taxon>
        <taxon>Bacillota</taxon>
        <taxon>Clostridia</taxon>
        <taxon>Eubacteriales</taxon>
        <taxon>Syntrophomonadaceae</taxon>
        <taxon>Syntrophomonas</taxon>
    </lineage>
</organism>
<feature type="domain" description="ABC transporter" evidence="4">
    <location>
        <begin position="4"/>
        <end position="252"/>
    </location>
</feature>
<dbReference type="SMART" id="SM00382">
    <property type="entry name" value="AAA"/>
    <property type="match status" value="1"/>
</dbReference>
<dbReference type="InterPro" id="IPR003439">
    <property type="entry name" value="ABC_transporter-like_ATP-bd"/>
</dbReference>
<keyword evidence="6" id="KW-1185">Reference proteome</keyword>
<gene>
    <name evidence="5" type="ORF">2012</name>
</gene>
<dbReference type="AlphaFoldDB" id="A0A0E4C963"/>
<evidence type="ECO:0000313" key="6">
    <source>
        <dbReference type="Proteomes" id="UP000045545"/>
    </source>
</evidence>
<sequence length="254" mass="28379">MAILELKNISQEFGGLRALDSVNLQVQEQDIFGIIGPNGAGKTTLFNIITGIYVPTEGNLVFKGQQLNKLPAYKIARLGIGRTFQNIRLFNKLSVLDNVRVGSHGVTRSTFIEGMLGLPATRREERQVFADARQLLELVGLDHKEMEYAENLSYGEQRRLEIARAMALKPALLLLDEPAAGMNAGEKEDLMKLIRLIRDENKLTIILVEHDMNLVMNICERIAVFDYGKKIAEGTPNEIKNNERVIESYLGVGV</sequence>
<dbReference type="SUPFAM" id="SSF52540">
    <property type="entry name" value="P-loop containing nucleoside triphosphate hydrolases"/>
    <property type="match status" value="1"/>
</dbReference>
<dbReference type="InterPro" id="IPR003593">
    <property type="entry name" value="AAA+_ATPase"/>
</dbReference>
<dbReference type="Proteomes" id="UP000045545">
    <property type="component" value="Unassembled WGS sequence"/>
</dbReference>
<dbReference type="InterPro" id="IPR032823">
    <property type="entry name" value="BCA_ABC_TP_C"/>
</dbReference>
<proteinExistence type="predicted"/>
<evidence type="ECO:0000256" key="3">
    <source>
        <dbReference type="ARBA" id="ARBA00022840"/>
    </source>
</evidence>
<dbReference type="GO" id="GO:0016887">
    <property type="term" value="F:ATP hydrolysis activity"/>
    <property type="evidence" value="ECO:0007669"/>
    <property type="project" value="InterPro"/>
</dbReference>
<dbReference type="GO" id="GO:0015188">
    <property type="term" value="F:L-isoleucine transmembrane transporter activity"/>
    <property type="evidence" value="ECO:0007669"/>
    <property type="project" value="TreeGrafter"/>
</dbReference>
<accession>A0A0E4C963</accession>
<evidence type="ECO:0000259" key="4">
    <source>
        <dbReference type="PROSITE" id="PS50893"/>
    </source>
</evidence>
<dbReference type="GO" id="GO:0005886">
    <property type="term" value="C:plasma membrane"/>
    <property type="evidence" value="ECO:0007669"/>
    <property type="project" value="TreeGrafter"/>
</dbReference>
<dbReference type="GO" id="GO:1903806">
    <property type="term" value="P:L-isoleucine import across plasma membrane"/>
    <property type="evidence" value="ECO:0007669"/>
    <property type="project" value="TreeGrafter"/>
</dbReference>
<keyword evidence="2" id="KW-0547">Nucleotide-binding</keyword>
<evidence type="ECO:0000256" key="1">
    <source>
        <dbReference type="ARBA" id="ARBA00022448"/>
    </source>
</evidence>
<name>A0A0E4C963_9FIRM</name>
<dbReference type="FunFam" id="3.40.50.300:FF:000421">
    <property type="entry name" value="Branched-chain amino acid ABC transporter ATP-binding protein"/>
    <property type="match status" value="1"/>
</dbReference>
<dbReference type="InterPro" id="IPR017871">
    <property type="entry name" value="ABC_transporter-like_CS"/>
</dbReference>
<dbReference type="GO" id="GO:0015192">
    <property type="term" value="F:L-phenylalanine transmembrane transporter activity"/>
    <property type="evidence" value="ECO:0007669"/>
    <property type="project" value="TreeGrafter"/>
</dbReference>
<dbReference type="GO" id="GO:0042941">
    <property type="term" value="P:D-alanine transmembrane transport"/>
    <property type="evidence" value="ECO:0007669"/>
    <property type="project" value="TreeGrafter"/>
</dbReference>
<dbReference type="PROSITE" id="PS00211">
    <property type="entry name" value="ABC_TRANSPORTER_1"/>
    <property type="match status" value="1"/>
</dbReference>
<evidence type="ECO:0000256" key="2">
    <source>
        <dbReference type="ARBA" id="ARBA00022741"/>
    </source>
</evidence>
<dbReference type="GO" id="GO:0005304">
    <property type="term" value="F:L-valine transmembrane transporter activity"/>
    <property type="evidence" value="ECO:0007669"/>
    <property type="project" value="TreeGrafter"/>
</dbReference>
<dbReference type="Gene3D" id="3.40.50.300">
    <property type="entry name" value="P-loop containing nucleotide triphosphate hydrolases"/>
    <property type="match status" value="1"/>
</dbReference>
<reference evidence="5 6" key="1">
    <citation type="submission" date="2015-03" db="EMBL/GenBank/DDBJ databases">
        <authorList>
            <person name="Murphy D."/>
        </authorList>
    </citation>
    <scope>NUCLEOTIDE SEQUENCE [LARGE SCALE GENOMIC DNA]</scope>
    <source>
        <strain evidence="5 6">OL-4</strain>
    </source>
</reference>
<dbReference type="InterPro" id="IPR027417">
    <property type="entry name" value="P-loop_NTPase"/>
</dbReference>